<keyword evidence="1" id="KW-0378">Hydrolase</keyword>
<protein>
    <submittedName>
        <fullName evidence="3">M20 family metallopeptidase</fullName>
    </submittedName>
</protein>
<sequence length="399" mass="43502">MRLVEPILAYQAELETIRRDIHAHPELCYEEQRTADVVAARLTDWGIPVVRGLGVTGVVGIIKNGTSDRAIGLRADMDALPMQELNTFEHASRHAGKMHACGHDGHTTMLLGAAHYLSQNRNFDGTVYLIFQPAEEGGAGARRMIDDGLFERFPMEAVYGMHNWPGIKAGSFGVVAGPMMASSNEFRVVVKGKGAHAAQPHRGIDPVMVAVQIAQGWQTIISREKNPLDTAVLSITQIHAGSATNVIPDEAVMIGTVRTFATSVLDLIERRMNEIAQGLAAGFNATIDFSFKRNYPPLINHPEQTAFAIEAMRAVVGSDNVDTNVEPTMGAEDFAFMLQEKPGCYVFIGNGDGDHRHRGHGLGPCQLHNGSYDFNDHLLPIGASYWARLVEMSLPLRSA</sequence>
<dbReference type="SUPFAM" id="SSF55031">
    <property type="entry name" value="Bacterial exopeptidase dimerisation domain"/>
    <property type="match status" value="1"/>
</dbReference>
<evidence type="ECO:0000313" key="3">
    <source>
        <dbReference type="EMBL" id="MCS0583360.1"/>
    </source>
</evidence>
<dbReference type="Gene3D" id="3.30.70.360">
    <property type="match status" value="1"/>
</dbReference>
<accession>A0ABT1ZTZ1</accession>
<dbReference type="InterPro" id="IPR002933">
    <property type="entry name" value="Peptidase_M20"/>
</dbReference>
<dbReference type="Gene3D" id="3.40.630.10">
    <property type="entry name" value="Zn peptidases"/>
    <property type="match status" value="1"/>
</dbReference>
<dbReference type="PANTHER" id="PTHR11014:SF63">
    <property type="entry name" value="METALLOPEPTIDASE, PUTATIVE (AFU_ORTHOLOGUE AFUA_6G09600)-RELATED"/>
    <property type="match status" value="1"/>
</dbReference>
<dbReference type="SUPFAM" id="SSF53187">
    <property type="entry name" value="Zn-dependent exopeptidases"/>
    <property type="match status" value="1"/>
</dbReference>
<reference evidence="3 4" key="1">
    <citation type="submission" date="2022-08" db="EMBL/GenBank/DDBJ databases">
        <title>Reclassification of Massilia species as members of the genera Telluria, Duganella, Pseudoduganella, Mokoshia gen. nov. and Zemynaea gen. nov. using orthogonal and non-orthogonal genome-based approaches.</title>
        <authorList>
            <person name="Bowman J.P."/>
        </authorList>
    </citation>
    <scope>NUCLEOTIDE SEQUENCE [LARGE SCALE GENOMIC DNA]</scope>
    <source>
        <strain evidence="3 4">JCM 31316</strain>
    </source>
</reference>
<dbReference type="InterPro" id="IPR017439">
    <property type="entry name" value="Amidohydrolase"/>
</dbReference>
<dbReference type="Proteomes" id="UP001204151">
    <property type="component" value="Unassembled WGS sequence"/>
</dbReference>
<name>A0ABT1ZTZ1_9BURK</name>
<comment type="caution">
    <text evidence="3">The sequence shown here is derived from an EMBL/GenBank/DDBJ whole genome shotgun (WGS) entry which is preliminary data.</text>
</comment>
<evidence type="ECO:0000259" key="2">
    <source>
        <dbReference type="Pfam" id="PF07687"/>
    </source>
</evidence>
<dbReference type="InterPro" id="IPR011650">
    <property type="entry name" value="Peptidase_M20_dimer"/>
</dbReference>
<dbReference type="NCBIfam" id="TIGR01891">
    <property type="entry name" value="amidohydrolases"/>
    <property type="match status" value="1"/>
</dbReference>
<gene>
    <name evidence="3" type="ORF">NX784_17355</name>
</gene>
<evidence type="ECO:0000313" key="4">
    <source>
        <dbReference type="Proteomes" id="UP001204151"/>
    </source>
</evidence>
<proteinExistence type="predicted"/>
<feature type="domain" description="Peptidase M20 dimerisation" evidence="2">
    <location>
        <begin position="185"/>
        <end position="277"/>
    </location>
</feature>
<keyword evidence="4" id="KW-1185">Reference proteome</keyword>
<dbReference type="RefSeq" id="WP_258817944.1">
    <property type="nucleotide sequence ID" value="NZ_JANUGW010000012.1"/>
</dbReference>
<organism evidence="3 4">
    <name type="scientific">Massilia pinisoli</name>
    <dbReference type="NCBI Taxonomy" id="1772194"/>
    <lineage>
        <taxon>Bacteria</taxon>
        <taxon>Pseudomonadati</taxon>
        <taxon>Pseudomonadota</taxon>
        <taxon>Betaproteobacteria</taxon>
        <taxon>Burkholderiales</taxon>
        <taxon>Oxalobacteraceae</taxon>
        <taxon>Telluria group</taxon>
        <taxon>Massilia</taxon>
    </lineage>
</organism>
<dbReference type="InterPro" id="IPR036264">
    <property type="entry name" value="Bact_exopeptidase_dim_dom"/>
</dbReference>
<evidence type="ECO:0000256" key="1">
    <source>
        <dbReference type="ARBA" id="ARBA00022801"/>
    </source>
</evidence>
<dbReference type="Pfam" id="PF01546">
    <property type="entry name" value="Peptidase_M20"/>
    <property type="match status" value="1"/>
</dbReference>
<dbReference type="PANTHER" id="PTHR11014">
    <property type="entry name" value="PEPTIDASE M20 FAMILY MEMBER"/>
    <property type="match status" value="1"/>
</dbReference>
<dbReference type="CDD" id="cd05666">
    <property type="entry name" value="M20_Acy1-like"/>
    <property type="match status" value="1"/>
</dbReference>
<dbReference type="PIRSF" id="PIRSF005962">
    <property type="entry name" value="Pept_M20D_amidohydro"/>
    <property type="match status" value="1"/>
</dbReference>
<dbReference type="Pfam" id="PF07687">
    <property type="entry name" value="M20_dimer"/>
    <property type="match status" value="1"/>
</dbReference>
<dbReference type="EMBL" id="JANUGW010000012">
    <property type="protein sequence ID" value="MCS0583360.1"/>
    <property type="molecule type" value="Genomic_DNA"/>
</dbReference>